<dbReference type="GO" id="GO:0008270">
    <property type="term" value="F:zinc ion binding"/>
    <property type="evidence" value="ECO:0007669"/>
    <property type="project" value="UniProtKB-KW"/>
</dbReference>
<accession>A0A067PJX6</accession>
<sequence>IEQLQKSWNSLIYAFFKPTPEVSYMNQWQCHKFACMAKGCKHRVQCFLDKGDAGSTRNMIKHVKSCWGEEVYKQVTKIKNLKDTQELVKTYQELGSIDAAFKKQGGGKICYSHQQHTRTETKDCGFKSLMKTGRLEYYLPSRSTISRDVCLVFANCQQQMAKMMREYKGQLSFATDAWTSPNHKAFVAVSVHLEHSGKLLCIILDIVEVAAVSAFRKFTSTGTKTK</sequence>
<keyword evidence="5" id="KW-0539">Nucleus</keyword>
<evidence type="ECO:0000313" key="7">
    <source>
        <dbReference type="Proteomes" id="UP000027265"/>
    </source>
</evidence>
<evidence type="ECO:0008006" key="8">
    <source>
        <dbReference type="Google" id="ProtNLM"/>
    </source>
</evidence>
<dbReference type="Proteomes" id="UP000027265">
    <property type="component" value="Unassembled WGS sequence"/>
</dbReference>
<dbReference type="InParanoid" id="A0A067PJX6"/>
<evidence type="ECO:0000256" key="5">
    <source>
        <dbReference type="ARBA" id="ARBA00023242"/>
    </source>
</evidence>
<proteinExistence type="predicted"/>
<dbReference type="InterPro" id="IPR052035">
    <property type="entry name" value="ZnF_BED_domain_contain"/>
</dbReference>
<keyword evidence="2" id="KW-0479">Metal-binding</keyword>
<dbReference type="PANTHER" id="PTHR46481">
    <property type="entry name" value="ZINC FINGER BED DOMAIN-CONTAINING PROTEIN 4"/>
    <property type="match status" value="1"/>
</dbReference>
<gene>
    <name evidence="6" type="ORF">JAAARDRAFT_136038</name>
</gene>
<keyword evidence="4" id="KW-0862">Zinc</keyword>
<feature type="non-terminal residue" evidence="6">
    <location>
        <position position="1"/>
    </location>
</feature>
<dbReference type="EMBL" id="KL197730">
    <property type="protein sequence ID" value="KDQ54145.1"/>
    <property type="molecule type" value="Genomic_DNA"/>
</dbReference>
<dbReference type="GO" id="GO:0005634">
    <property type="term" value="C:nucleus"/>
    <property type="evidence" value="ECO:0007669"/>
    <property type="project" value="UniProtKB-SubCell"/>
</dbReference>
<keyword evidence="3" id="KW-0863">Zinc-finger</keyword>
<evidence type="ECO:0000313" key="6">
    <source>
        <dbReference type="EMBL" id="KDQ54145.1"/>
    </source>
</evidence>
<keyword evidence="7" id="KW-1185">Reference proteome</keyword>
<dbReference type="PANTHER" id="PTHR46481:SF10">
    <property type="entry name" value="ZINC FINGER BED DOMAIN-CONTAINING PROTEIN 39"/>
    <property type="match status" value="1"/>
</dbReference>
<evidence type="ECO:0000256" key="4">
    <source>
        <dbReference type="ARBA" id="ARBA00022833"/>
    </source>
</evidence>
<protein>
    <recommendedName>
        <fullName evidence="8">DUF659 domain-containing protein</fullName>
    </recommendedName>
</protein>
<reference evidence="7" key="1">
    <citation type="journal article" date="2014" name="Proc. Natl. Acad. Sci. U.S.A.">
        <title>Extensive sampling of basidiomycete genomes demonstrates inadequacy of the white-rot/brown-rot paradigm for wood decay fungi.</title>
        <authorList>
            <person name="Riley R."/>
            <person name="Salamov A.A."/>
            <person name="Brown D.W."/>
            <person name="Nagy L.G."/>
            <person name="Floudas D."/>
            <person name="Held B.W."/>
            <person name="Levasseur A."/>
            <person name="Lombard V."/>
            <person name="Morin E."/>
            <person name="Otillar R."/>
            <person name="Lindquist E.A."/>
            <person name="Sun H."/>
            <person name="LaButti K.M."/>
            <person name="Schmutz J."/>
            <person name="Jabbour D."/>
            <person name="Luo H."/>
            <person name="Baker S.E."/>
            <person name="Pisabarro A.G."/>
            <person name="Walton J.D."/>
            <person name="Blanchette R.A."/>
            <person name="Henrissat B."/>
            <person name="Martin F."/>
            <person name="Cullen D."/>
            <person name="Hibbett D.S."/>
            <person name="Grigoriev I.V."/>
        </authorList>
    </citation>
    <scope>NUCLEOTIDE SEQUENCE [LARGE SCALE GENOMIC DNA]</scope>
    <source>
        <strain evidence="7">MUCL 33604</strain>
    </source>
</reference>
<dbReference type="OrthoDB" id="2677917at2759"/>
<evidence type="ECO:0000256" key="3">
    <source>
        <dbReference type="ARBA" id="ARBA00022771"/>
    </source>
</evidence>
<evidence type="ECO:0000256" key="1">
    <source>
        <dbReference type="ARBA" id="ARBA00004123"/>
    </source>
</evidence>
<name>A0A067PJX6_9AGAM</name>
<dbReference type="HOGENOM" id="CLU_087375_0_0_1"/>
<comment type="subcellular location">
    <subcellularLocation>
        <location evidence="1">Nucleus</location>
    </subcellularLocation>
</comment>
<dbReference type="AlphaFoldDB" id="A0A067PJX6"/>
<evidence type="ECO:0000256" key="2">
    <source>
        <dbReference type="ARBA" id="ARBA00022723"/>
    </source>
</evidence>
<organism evidence="6 7">
    <name type="scientific">Jaapia argillacea MUCL 33604</name>
    <dbReference type="NCBI Taxonomy" id="933084"/>
    <lineage>
        <taxon>Eukaryota</taxon>
        <taxon>Fungi</taxon>
        <taxon>Dikarya</taxon>
        <taxon>Basidiomycota</taxon>
        <taxon>Agaricomycotina</taxon>
        <taxon>Agaricomycetes</taxon>
        <taxon>Agaricomycetidae</taxon>
        <taxon>Jaapiales</taxon>
        <taxon>Jaapiaceae</taxon>
        <taxon>Jaapia</taxon>
    </lineage>
</organism>